<feature type="region of interest" description="Disordered" evidence="1">
    <location>
        <begin position="64"/>
        <end position="85"/>
    </location>
</feature>
<dbReference type="RefSeq" id="WP_143908283.1">
    <property type="nucleotide sequence ID" value="NZ_CP041765.1"/>
</dbReference>
<name>A0A516X389_9ACTN</name>
<dbReference type="OrthoDB" id="1188001at2"/>
<keyword evidence="2" id="KW-0732">Signal</keyword>
<dbReference type="KEGG" id="toy:FO059_09485"/>
<protein>
    <submittedName>
        <fullName evidence="3">Tyrosine-protein phosphatase</fullName>
    </submittedName>
</protein>
<evidence type="ECO:0000256" key="2">
    <source>
        <dbReference type="SAM" id="SignalP"/>
    </source>
</evidence>
<dbReference type="Gene3D" id="3.90.190.10">
    <property type="entry name" value="Protein tyrosine phosphatase superfamily"/>
    <property type="match status" value="1"/>
</dbReference>
<organism evidence="3 4">
    <name type="scientific">Tomitella fengzijianii</name>
    <dbReference type="NCBI Taxonomy" id="2597660"/>
    <lineage>
        <taxon>Bacteria</taxon>
        <taxon>Bacillati</taxon>
        <taxon>Actinomycetota</taxon>
        <taxon>Actinomycetes</taxon>
        <taxon>Mycobacteriales</taxon>
        <taxon>Tomitella</taxon>
    </lineage>
</organism>
<proteinExistence type="predicted"/>
<feature type="chain" id="PRO_5022149644" evidence="2">
    <location>
        <begin position="25"/>
        <end position="371"/>
    </location>
</feature>
<keyword evidence="4" id="KW-1185">Reference proteome</keyword>
<reference evidence="3 4" key="1">
    <citation type="submission" date="2019-07" db="EMBL/GenBank/DDBJ databases">
        <title>Tomitella cavernea sp. nov., an actinomycete isolated from soil.</title>
        <authorList>
            <person name="Cheng J."/>
        </authorList>
    </citation>
    <scope>NUCLEOTIDE SEQUENCE [LARGE SCALE GENOMIC DNA]</scope>
    <source>
        <strain evidence="3 4">HY188</strain>
    </source>
</reference>
<evidence type="ECO:0000256" key="1">
    <source>
        <dbReference type="SAM" id="MobiDB-lite"/>
    </source>
</evidence>
<dbReference type="InterPro" id="IPR029021">
    <property type="entry name" value="Prot-tyrosine_phosphatase-like"/>
</dbReference>
<reference evidence="3 4" key="2">
    <citation type="submission" date="2019-07" db="EMBL/GenBank/DDBJ databases">
        <authorList>
            <person name="Huang Y."/>
        </authorList>
    </citation>
    <scope>NUCLEOTIDE SEQUENCE [LARGE SCALE GENOMIC DNA]</scope>
    <source>
        <strain evidence="3 4">HY188</strain>
    </source>
</reference>
<evidence type="ECO:0000313" key="3">
    <source>
        <dbReference type="EMBL" id="QDQ97517.1"/>
    </source>
</evidence>
<dbReference type="AlphaFoldDB" id="A0A516X389"/>
<feature type="compositionally biased region" description="Basic and acidic residues" evidence="1">
    <location>
        <begin position="71"/>
        <end position="81"/>
    </location>
</feature>
<dbReference type="PROSITE" id="PS51257">
    <property type="entry name" value="PROKAR_LIPOPROTEIN"/>
    <property type="match status" value="1"/>
</dbReference>
<dbReference type="Pfam" id="PF13350">
    <property type="entry name" value="Y_phosphatase3"/>
    <property type="match status" value="1"/>
</dbReference>
<dbReference type="InterPro" id="IPR026893">
    <property type="entry name" value="Tyr/Ser_Pase_IphP-type"/>
</dbReference>
<dbReference type="GO" id="GO:0004721">
    <property type="term" value="F:phosphoprotein phosphatase activity"/>
    <property type="evidence" value="ECO:0007669"/>
    <property type="project" value="InterPro"/>
</dbReference>
<dbReference type="SUPFAM" id="SSF52799">
    <property type="entry name" value="(Phosphotyrosine protein) phosphatases II"/>
    <property type="match status" value="1"/>
</dbReference>
<feature type="signal peptide" evidence="2">
    <location>
        <begin position="1"/>
        <end position="24"/>
    </location>
</feature>
<accession>A0A516X389</accession>
<dbReference type="Proteomes" id="UP000317344">
    <property type="component" value="Chromosome"/>
</dbReference>
<gene>
    <name evidence="3" type="ORF">FO059_09485</name>
</gene>
<dbReference type="EMBL" id="CP041765">
    <property type="protein sequence ID" value="QDQ97517.1"/>
    <property type="molecule type" value="Genomic_DNA"/>
</dbReference>
<sequence>MQRRWQASLGAVGLASLLTLTACGSSDSGPADSQVTNLRIDRDDAGGYTLTWEGPADASVFASTTAADPSESGKKVADSSDRSATVDGLAPADRWYFQVADGDGSEIASTRQFHLEGAHNVRDMGGFTTEDGRTTVWGHAFRGDSLSDLTAADDQALEAADVATVVNFLGDSEIARSGPDKLPDTTELVRIPVLDDNTQALSTALQNALSDGDPGKLDELLGGGKAERLGDEGFTNQLANPDTMAGYGKTLRLIADNEGALLYHCSAGKDRTGMMSAILLGVLGVDDQTIVDDFVASNKYNQKHNEQTYAYLEDKGVDVDLIKPLMEQRPSEIEPVLKAIHTEYGGWDEFAHNQLGLDDETLSKLRNTMLD</sequence>
<evidence type="ECO:0000313" key="4">
    <source>
        <dbReference type="Proteomes" id="UP000317344"/>
    </source>
</evidence>